<dbReference type="RefSeq" id="WP_025746888.1">
    <property type="nucleotide sequence ID" value="NZ_FOXR01000002.1"/>
</dbReference>
<dbReference type="STRING" id="937334.SAMN05444406_10211"/>
<dbReference type="InterPro" id="IPR018709">
    <property type="entry name" value="CoA_activase_DUF2229"/>
</dbReference>
<dbReference type="Proteomes" id="UP000198577">
    <property type="component" value="Unassembled WGS sequence"/>
</dbReference>
<proteinExistence type="predicted"/>
<protein>
    <submittedName>
        <fullName evidence="2">Predicted nucleotide-binding protein, sugar kinase/HSP70/actin superfamily</fullName>
    </submittedName>
</protein>
<dbReference type="Pfam" id="PF09989">
    <property type="entry name" value="DUF2229"/>
    <property type="match status" value="1"/>
</dbReference>
<evidence type="ECO:0000313" key="3">
    <source>
        <dbReference type="Proteomes" id="UP000198577"/>
    </source>
</evidence>
<keyword evidence="2" id="KW-0418">Kinase</keyword>
<gene>
    <name evidence="2" type="ORF">SAMN05444406_10211</name>
</gene>
<evidence type="ECO:0000259" key="1">
    <source>
        <dbReference type="Pfam" id="PF09989"/>
    </source>
</evidence>
<organism evidence="2 3">
    <name type="scientific">Caldicoprobacter faecalis</name>
    <dbReference type="NCBI Taxonomy" id="937334"/>
    <lineage>
        <taxon>Bacteria</taxon>
        <taxon>Bacillati</taxon>
        <taxon>Bacillota</taxon>
        <taxon>Clostridia</taxon>
        <taxon>Caldicoprobacterales</taxon>
        <taxon>Caldicoprobacteraceae</taxon>
        <taxon>Caldicoprobacter</taxon>
    </lineage>
</organism>
<evidence type="ECO:0000313" key="2">
    <source>
        <dbReference type="EMBL" id="SFP66310.1"/>
    </source>
</evidence>
<feature type="domain" description="DUF2229" evidence="1">
    <location>
        <begin position="2"/>
        <end position="216"/>
    </location>
</feature>
<dbReference type="PANTHER" id="PTHR32329">
    <property type="entry name" value="BIFUNCTIONAL PROTEIN [INCLUDES 2-HYDROXYACYL-COA DEHYDRATASE (N-TER) AND ITS ACTIVATOR DOMAIN (C_TERM)-RELATED"/>
    <property type="match status" value="1"/>
</dbReference>
<reference evidence="2 3" key="1">
    <citation type="submission" date="2016-10" db="EMBL/GenBank/DDBJ databases">
        <authorList>
            <person name="de Groot N.N."/>
        </authorList>
    </citation>
    <scope>NUCLEOTIDE SEQUENCE [LARGE SCALE GENOMIC DNA]</scope>
    <source>
        <strain evidence="2 3">DSM 20678</strain>
    </source>
</reference>
<dbReference type="PANTHER" id="PTHR32329:SF2">
    <property type="entry name" value="BIFUNCTIONAL PROTEIN [INCLUDES 2-HYDROXYACYL-COA DEHYDRATASE (N-TER) AND ITS ACTIVATOR DOMAIN (C_TERM)"/>
    <property type="match status" value="1"/>
</dbReference>
<keyword evidence="2" id="KW-0808">Transferase</keyword>
<dbReference type="Gene3D" id="3.40.50.11900">
    <property type="match status" value="1"/>
</dbReference>
<accession>A0A1I5S6L1</accession>
<dbReference type="InterPro" id="IPR051805">
    <property type="entry name" value="Dehydratase_Activator_Redct"/>
</dbReference>
<keyword evidence="3" id="KW-1185">Reference proteome</keyword>
<name>A0A1I5S6L1_9FIRM</name>
<dbReference type="AlphaFoldDB" id="A0A1I5S6L1"/>
<dbReference type="GO" id="GO:0016301">
    <property type="term" value="F:kinase activity"/>
    <property type="evidence" value="ECO:0007669"/>
    <property type="project" value="UniProtKB-KW"/>
</dbReference>
<sequence>MRIGIPRALLYYNYYPLWHSFFEELGHQVVTSSVTSKAVLDSGVMSCVDDACLPIKLFHGHVVNLIGKVDAIFIPRLVSICPEEYICPKFIGLPEMIKSSIKGLPDLIVLNYNAHRNLKDVHRAYVELGTRIGAKPSQAVKALQKATASQQAYDLLLKEGQTPLDMLNGRKRIGEGEGKGIIGLIGHPYLLYDEFISMGLISKLRARGYAVLVPENIAQPQIEMACAELPKKLFWSYGKKLLGSGLTMLKGRKVDGIIFLSSFGCGIDAFIVELLQRYNHRLYQIPSALITVDEHSGQAGFNTRLEAFIDMIEWRDGREGYISAHGASVFGH</sequence>
<dbReference type="EMBL" id="FOXR01000002">
    <property type="protein sequence ID" value="SFP66310.1"/>
    <property type="molecule type" value="Genomic_DNA"/>
</dbReference>